<evidence type="ECO:0008006" key="4">
    <source>
        <dbReference type="Google" id="ProtNLM"/>
    </source>
</evidence>
<evidence type="ECO:0000313" key="2">
    <source>
        <dbReference type="EMBL" id="KKY00916.1"/>
    </source>
</evidence>
<accession>A0A0M3DFL7</accession>
<dbReference type="EMBL" id="LBBT01000236">
    <property type="protein sequence ID" value="KKY00916.1"/>
    <property type="molecule type" value="Genomic_DNA"/>
</dbReference>
<dbReference type="AlphaFoldDB" id="A0A0M3DFL7"/>
<evidence type="ECO:0000313" key="3">
    <source>
        <dbReference type="Proteomes" id="UP000034407"/>
    </source>
</evidence>
<keyword evidence="1" id="KW-1133">Transmembrane helix</keyword>
<sequence length="76" mass="8557">MFSVAPIEYVGYLASVFIVISLMMTSIVQLRVINSIGCILFVIYGVSVNAYPVAISNFLIVLINFYNLYKLSREKN</sequence>
<keyword evidence="3" id="KW-1185">Reference proteome</keyword>
<proteinExistence type="predicted"/>
<protein>
    <recommendedName>
        <fullName evidence="4">Lactate dehydrogenase</fullName>
    </recommendedName>
</protein>
<dbReference type="Proteomes" id="UP000034407">
    <property type="component" value="Unassembled WGS sequence"/>
</dbReference>
<gene>
    <name evidence="2" type="ORF">VN21_11530</name>
</gene>
<keyword evidence="1" id="KW-0472">Membrane</keyword>
<dbReference type="RefSeq" id="WP_046823408.1">
    <property type="nucleotide sequence ID" value="NZ_LBBT01000236.1"/>
</dbReference>
<comment type="caution">
    <text evidence="2">The sequence shown here is derived from an EMBL/GenBank/DDBJ whole genome shotgun (WGS) entry which is preliminary data.</text>
</comment>
<evidence type="ECO:0000256" key="1">
    <source>
        <dbReference type="SAM" id="Phobius"/>
    </source>
</evidence>
<dbReference type="OrthoDB" id="677174at2"/>
<reference evidence="2 3" key="1">
    <citation type="submission" date="2015-04" db="EMBL/GenBank/DDBJ databases">
        <title>Microcin producing Clostridium sp. JC272T.</title>
        <authorList>
            <person name="Jyothsna T."/>
            <person name="Sasikala C."/>
            <person name="Ramana C."/>
        </authorList>
    </citation>
    <scope>NUCLEOTIDE SEQUENCE [LARGE SCALE GENOMIC DNA]</scope>
    <source>
        <strain evidence="2 3">JC272</strain>
    </source>
</reference>
<dbReference type="PATRIC" id="fig|1629550.3.peg.1766"/>
<feature type="transmembrane region" description="Helical" evidence="1">
    <location>
        <begin position="12"/>
        <end position="44"/>
    </location>
</feature>
<name>A0A0M3DFL7_9FIRM</name>
<feature type="transmembrane region" description="Helical" evidence="1">
    <location>
        <begin position="50"/>
        <end position="69"/>
    </location>
</feature>
<keyword evidence="1" id="KW-0812">Transmembrane</keyword>
<organism evidence="2 3">
    <name type="scientific">Paraclostridium benzoelyticum</name>
    <dbReference type="NCBI Taxonomy" id="1629550"/>
    <lineage>
        <taxon>Bacteria</taxon>
        <taxon>Bacillati</taxon>
        <taxon>Bacillota</taxon>
        <taxon>Clostridia</taxon>
        <taxon>Peptostreptococcales</taxon>
        <taxon>Peptostreptococcaceae</taxon>
        <taxon>Paraclostridium</taxon>
    </lineage>
</organism>